<dbReference type="Proteomes" id="UP000030689">
    <property type="component" value="Unassembled WGS sequence"/>
</dbReference>
<gene>
    <name evidence="1" type="ORF">EUTSA_v10027597mg</name>
</gene>
<accession>V4MLI9</accession>
<organism evidence="1 2">
    <name type="scientific">Eutrema salsugineum</name>
    <name type="common">Saltwater cress</name>
    <name type="synonym">Sisymbrium salsugineum</name>
    <dbReference type="NCBI Taxonomy" id="72664"/>
    <lineage>
        <taxon>Eukaryota</taxon>
        <taxon>Viridiplantae</taxon>
        <taxon>Streptophyta</taxon>
        <taxon>Embryophyta</taxon>
        <taxon>Tracheophyta</taxon>
        <taxon>Spermatophyta</taxon>
        <taxon>Magnoliopsida</taxon>
        <taxon>eudicotyledons</taxon>
        <taxon>Gunneridae</taxon>
        <taxon>Pentapetalae</taxon>
        <taxon>rosids</taxon>
        <taxon>malvids</taxon>
        <taxon>Brassicales</taxon>
        <taxon>Brassicaceae</taxon>
        <taxon>Eutremeae</taxon>
        <taxon>Eutrema</taxon>
    </lineage>
</organism>
<dbReference type="Gramene" id="ESQ56417">
    <property type="protein sequence ID" value="ESQ56417"/>
    <property type="gene ID" value="EUTSA_v10027597mg"/>
</dbReference>
<name>V4MLI9_EUTSA</name>
<evidence type="ECO:0000313" key="1">
    <source>
        <dbReference type="EMBL" id="ESQ56417.1"/>
    </source>
</evidence>
<dbReference type="EMBL" id="KI517384">
    <property type="protein sequence ID" value="ESQ56417.1"/>
    <property type="molecule type" value="Genomic_DNA"/>
</dbReference>
<proteinExistence type="predicted"/>
<sequence>MFLIFLLNYAINLSSKNFVWVSVCSFTTSWIFFLIQDYSFSWLNIVLEIMNFPLAEQNIENEFIKSGKIYLRFKAC</sequence>
<reference evidence="1 2" key="1">
    <citation type="journal article" date="2013" name="Front. Plant Sci.">
        <title>The Reference Genome of the Halophytic Plant Eutrema salsugineum.</title>
        <authorList>
            <person name="Yang R."/>
            <person name="Jarvis D.E."/>
            <person name="Chen H."/>
            <person name="Beilstein M.A."/>
            <person name="Grimwood J."/>
            <person name="Jenkins J."/>
            <person name="Shu S."/>
            <person name="Prochnik S."/>
            <person name="Xin M."/>
            <person name="Ma C."/>
            <person name="Schmutz J."/>
            <person name="Wing R.A."/>
            <person name="Mitchell-Olds T."/>
            <person name="Schumaker K.S."/>
            <person name="Wang X."/>
        </authorList>
    </citation>
    <scope>NUCLEOTIDE SEQUENCE [LARGE SCALE GENOMIC DNA]</scope>
</reference>
<keyword evidence="2" id="KW-1185">Reference proteome</keyword>
<dbReference type="KEGG" id="eus:EUTSA_v10027597mg"/>
<protein>
    <submittedName>
        <fullName evidence="1">Uncharacterized protein</fullName>
    </submittedName>
</protein>
<evidence type="ECO:0000313" key="2">
    <source>
        <dbReference type="Proteomes" id="UP000030689"/>
    </source>
</evidence>
<dbReference type="AlphaFoldDB" id="V4MLI9"/>